<comment type="caution">
    <text evidence="2">The sequence shown here is derived from an EMBL/GenBank/DDBJ whole genome shotgun (WGS) entry which is preliminary data.</text>
</comment>
<reference evidence="2" key="2">
    <citation type="submission" date="2020-03" db="EMBL/GenBank/DDBJ databases">
        <title>Walnut 2.0.</title>
        <authorList>
            <person name="Marrano A."/>
            <person name="Britton M."/>
            <person name="Zimin A.V."/>
            <person name="Zaini P.A."/>
            <person name="Workman R."/>
            <person name="Puiu D."/>
            <person name="Bianco L."/>
            <person name="Allen B.J."/>
            <person name="Troggio M."/>
            <person name="Leslie C.A."/>
            <person name="Timp W."/>
            <person name="Dendekar A."/>
            <person name="Salzberg S.L."/>
            <person name="Neale D.B."/>
        </authorList>
    </citation>
    <scope>NUCLEOTIDE SEQUENCE</scope>
    <source>
        <tissue evidence="2">Leaves</tissue>
    </source>
</reference>
<dbReference type="AlphaFoldDB" id="A0A833X342"/>
<reference evidence="2" key="1">
    <citation type="submission" date="2015-10" db="EMBL/GenBank/DDBJ databases">
        <authorList>
            <person name="Martinez-Garcia P.J."/>
            <person name="Crepeau M.W."/>
            <person name="Puiu D."/>
            <person name="Gonzalez-Ibeas D."/>
            <person name="Whalen J."/>
            <person name="Stevens K."/>
            <person name="Paul R."/>
            <person name="Butterfield T."/>
            <person name="Britton M."/>
            <person name="Reagan R."/>
            <person name="Chakraborty S."/>
            <person name="Walawage S.L."/>
            <person name="Vasquez-Gross H.A."/>
            <person name="Cardeno C."/>
            <person name="Famula R."/>
            <person name="Pratt K."/>
            <person name="Kuruganti S."/>
            <person name="Aradhya M.K."/>
            <person name="Leslie C.A."/>
            <person name="Dandekar A.M."/>
            <person name="Salzberg S.L."/>
            <person name="Wegrzyn J.L."/>
            <person name="Langley C.H."/>
            <person name="Neale D.B."/>
        </authorList>
    </citation>
    <scope>NUCLEOTIDE SEQUENCE</scope>
    <source>
        <tissue evidence="2">Leaves</tissue>
    </source>
</reference>
<accession>A0A833X342</accession>
<organism evidence="2 3">
    <name type="scientific">Juglans regia</name>
    <name type="common">English walnut</name>
    <dbReference type="NCBI Taxonomy" id="51240"/>
    <lineage>
        <taxon>Eukaryota</taxon>
        <taxon>Viridiplantae</taxon>
        <taxon>Streptophyta</taxon>
        <taxon>Embryophyta</taxon>
        <taxon>Tracheophyta</taxon>
        <taxon>Spermatophyta</taxon>
        <taxon>Magnoliopsida</taxon>
        <taxon>eudicotyledons</taxon>
        <taxon>Gunneridae</taxon>
        <taxon>Pentapetalae</taxon>
        <taxon>rosids</taxon>
        <taxon>fabids</taxon>
        <taxon>Fagales</taxon>
        <taxon>Juglandaceae</taxon>
        <taxon>Juglans</taxon>
    </lineage>
</organism>
<evidence type="ECO:0000256" key="1">
    <source>
        <dbReference type="SAM" id="MobiDB-lite"/>
    </source>
</evidence>
<sequence length="105" mass="12114">RERETRIFSFFPVPLYLPPRVKHSLIHGRKSWSKPRSPIWLFVSISEPFANLPMRSCRIPTRNRDSSGKTQRNRSEFSRSRCVIGSDVEDFEAIGGGGFIESGRF</sequence>
<protein>
    <submittedName>
        <fullName evidence="2">Uncharacterized protein</fullName>
    </submittedName>
</protein>
<dbReference type="EMBL" id="LIHL02000010">
    <property type="protein sequence ID" value="KAF5457672.1"/>
    <property type="molecule type" value="Genomic_DNA"/>
</dbReference>
<gene>
    <name evidence="2" type="ORF">F2P56_021758</name>
</gene>
<feature type="compositionally biased region" description="Basic and acidic residues" evidence="1">
    <location>
        <begin position="62"/>
        <end position="79"/>
    </location>
</feature>
<dbReference type="Gramene" id="Jr10_07380_p2">
    <property type="protein sequence ID" value="cds.Jr10_07380_p2"/>
    <property type="gene ID" value="Jr10_07380"/>
</dbReference>
<evidence type="ECO:0000313" key="2">
    <source>
        <dbReference type="EMBL" id="KAF5457672.1"/>
    </source>
</evidence>
<feature type="region of interest" description="Disordered" evidence="1">
    <location>
        <begin position="57"/>
        <end position="79"/>
    </location>
</feature>
<proteinExistence type="predicted"/>
<evidence type="ECO:0000313" key="3">
    <source>
        <dbReference type="Proteomes" id="UP000619265"/>
    </source>
</evidence>
<feature type="non-terminal residue" evidence="2">
    <location>
        <position position="1"/>
    </location>
</feature>
<dbReference type="Proteomes" id="UP000619265">
    <property type="component" value="Unassembled WGS sequence"/>
</dbReference>
<name>A0A833X342_JUGRE</name>